<organism evidence="1 2">
    <name type="scientific">Acer yangbiense</name>
    <dbReference type="NCBI Taxonomy" id="1000413"/>
    <lineage>
        <taxon>Eukaryota</taxon>
        <taxon>Viridiplantae</taxon>
        <taxon>Streptophyta</taxon>
        <taxon>Embryophyta</taxon>
        <taxon>Tracheophyta</taxon>
        <taxon>Spermatophyta</taxon>
        <taxon>Magnoliopsida</taxon>
        <taxon>eudicotyledons</taxon>
        <taxon>Gunneridae</taxon>
        <taxon>Pentapetalae</taxon>
        <taxon>rosids</taxon>
        <taxon>malvids</taxon>
        <taxon>Sapindales</taxon>
        <taxon>Sapindaceae</taxon>
        <taxon>Hippocastanoideae</taxon>
        <taxon>Acereae</taxon>
        <taxon>Acer</taxon>
    </lineage>
</organism>
<gene>
    <name evidence="1" type="ORF">EZV62_014861</name>
</gene>
<keyword evidence="2" id="KW-1185">Reference proteome</keyword>
<comment type="caution">
    <text evidence="1">The sequence shown here is derived from an EMBL/GenBank/DDBJ whole genome shotgun (WGS) entry which is preliminary data.</text>
</comment>
<dbReference type="InterPro" id="IPR013780">
    <property type="entry name" value="Glyco_hydro_b"/>
</dbReference>
<dbReference type="OrthoDB" id="1641012at2759"/>
<dbReference type="Proteomes" id="UP000323000">
    <property type="component" value="Chromosome 6"/>
</dbReference>
<reference evidence="2" key="1">
    <citation type="journal article" date="2019" name="Gigascience">
        <title>De novo genome assembly of the endangered Acer yangbiense, a plant species with extremely small populations endemic to Yunnan Province, China.</title>
        <authorList>
            <person name="Yang J."/>
            <person name="Wariss H.M."/>
            <person name="Tao L."/>
            <person name="Zhang R."/>
            <person name="Yun Q."/>
            <person name="Hollingsworth P."/>
            <person name="Dao Z."/>
            <person name="Luo G."/>
            <person name="Guo H."/>
            <person name="Ma Y."/>
            <person name="Sun W."/>
        </authorList>
    </citation>
    <scope>NUCLEOTIDE SEQUENCE [LARGE SCALE GENOMIC DNA]</scope>
    <source>
        <strain evidence="2">cv. Malutang</strain>
    </source>
</reference>
<name>A0A5C7HTW4_9ROSI</name>
<dbReference type="Gene3D" id="2.60.40.1180">
    <property type="entry name" value="Golgi alpha-mannosidase II"/>
    <property type="match status" value="1"/>
</dbReference>
<dbReference type="AlphaFoldDB" id="A0A5C7HTW4"/>
<accession>A0A5C7HTW4</accession>
<evidence type="ECO:0000313" key="1">
    <source>
        <dbReference type="EMBL" id="TXG60288.1"/>
    </source>
</evidence>
<protein>
    <submittedName>
        <fullName evidence="1">Uncharacterized protein</fullName>
    </submittedName>
</protein>
<dbReference type="EMBL" id="VAHF01000006">
    <property type="protein sequence ID" value="TXG60288.1"/>
    <property type="molecule type" value="Genomic_DNA"/>
</dbReference>
<sequence>MCVPLVEVVALNISQAAEGELYVDDGKSFEFLQGASIHRRFVFSKGKLTSVNMAPTSSRKSQFSSDCIIQRIILLGYIGGSKSVSIEPANQKAKI</sequence>
<evidence type="ECO:0000313" key="2">
    <source>
        <dbReference type="Proteomes" id="UP000323000"/>
    </source>
</evidence>
<proteinExistence type="predicted"/>